<dbReference type="GO" id="GO:0016410">
    <property type="term" value="F:N-acyltransferase activity"/>
    <property type="evidence" value="ECO:0007669"/>
    <property type="project" value="InterPro"/>
</dbReference>
<dbReference type="InterPro" id="IPR020573">
    <property type="entry name" value="UDP_GlcNAc_AcTrfase_non-rep"/>
</dbReference>
<dbReference type="Pfam" id="PF00132">
    <property type="entry name" value="Hexapep"/>
    <property type="match status" value="2"/>
</dbReference>
<dbReference type="InterPro" id="IPR007691">
    <property type="entry name" value="LpxD"/>
</dbReference>
<keyword evidence="2 7" id="KW-0441">Lipid A biosynthesis</keyword>
<evidence type="ECO:0000256" key="4">
    <source>
        <dbReference type="ARBA" id="ARBA00022737"/>
    </source>
</evidence>
<dbReference type="GO" id="GO:0103118">
    <property type="term" value="F:UDP-3-O-[(3R)-3-hydroxyacyl]-glucosamine N-acyltransferase activity"/>
    <property type="evidence" value="ECO:0007669"/>
    <property type="project" value="UniProtKB-EC"/>
</dbReference>
<dbReference type="NCBIfam" id="NF002060">
    <property type="entry name" value="PRK00892.1"/>
    <property type="match status" value="1"/>
</dbReference>
<dbReference type="EMBL" id="SHKP01000009">
    <property type="protein sequence ID" value="RZT92541.1"/>
    <property type="molecule type" value="Genomic_DNA"/>
</dbReference>
<comment type="similarity">
    <text evidence="7">Belongs to the transferase hexapeptide repeat family. LpxD subfamily.</text>
</comment>
<keyword evidence="3 7" id="KW-0808">Transferase</keyword>
<keyword evidence="6 7" id="KW-0012">Acyltransferase</keyword>
<dbReference type="AlphaFoldDB" id="A0A4Q7V7C2"/>
<comment type="pathway">
    <text evidence="7">Bacterial outer membrane biogenesis; LPS lipid A biosynthesis.</text>
</comment>
<dbReference type="PANTHER" id="PTHR43378:SF2">
    <property type="entry name" value="UDP-3-O-ACYLGLUCOSAMINE N-ACYLTRANSFERASE 1, MITOCHONDRIAL-RELATED"/>
    <property type="match status" value="1"/>
</dbReference>
<dbReference type="Pfam" id="PF04613">
    <property type="entry name" value="LpxD"/>
    <property type="match status" value="1"/>
</dbReference>
<dbReference type="OrthoDB" id="9784739at2"/>
<gene>
    <name evidence="7" type="primary">lpxD</name>
    <name evidence="10" type="ORF">EV670_3517</name>
</gene>
<dbReference type="NCBIfam" id="TIGR01853">
    <property type="entry name" value="lipid_A_lpxD"/>
    <property type="match status" value="1"/>
</dbReference>
<evidence type="ECO:0000256" key="7">
    <source>
        <dbReference type="HAMAP-Rule" id="MF_00523"/>
    </source>
</evidence>
<dbReference type="GO" id="GO:0009245">
    <property type="term" value="P:lipid A biosynthetic process"/>
    <property type="evidence" value="ECO:0007669"/>
    <property type="project" value="UniProtKB-UniRule"/>
</dbReference>
<dbReference type="PANTHER" id="PTHR43378">
    <property type="entry name" value="UDP-3-O-ACYLGLUCOSAMINE N-ACYLTRANSFERASE"/>
    <property type="match status" value="1"/>
</dbReference>
<keyword evidence="11" id="KW-1185">Reference proteome</keyword>
<sequence>MRATLGEIAAALGVELLGPSNVAERPIEGIGPLESADGATIAFLSNPRYRAQLASSAAACVIVAPALREEALARAGGRGAAIVVDDPYLCFARLTQWWARRVRPAPVAGIHASAVVASDAVLAADVSVGPHAVIEAGAVLEAGVVVGAHGFVGRNARIGAGSQLAPRATVHFDCVLGARCIVHSGAVIGADGFGFAPTKSGYVKIEQLGAVRIGDDVEIGANTCIDRGALEDTLIGNGVKLDNLVQVAHNVQIGEHSAVAGGVGIAGSAKIGARCTIGGKAGVAGHLTIGDDVHIGAHATVMSSVTEPGVYSGYFPLDEAKNFQRNAAVVRQLQKMRERVRTLEKQLERQPGAPTGPNNDNEAA</sequence>
<evidence type="ECO:0000256" key="3">
    <source>
        <dbReference type="ARBA" id="ARBA00022679"/>
    </source>
</evidence>
<comment type="catalytic activity">
    <reaction evidence="7">
        <text>a UDP-3-O-[(3R)-3-hydroxyacyl]-alpha-D-glucosamine + a (3R)-hydroxyacyl-[ACP] = a UDP-2-N,3-O-bis[(3R)-3-hydroxyacyl]-alpha-D-glucosamine + holo-[ACP] + H(+)</text>
        <dbReference type="Rhea" id="RHEA:53836"/>
        <dbReference type="Rhea" id="RHEA-COMP:9685"/>
        <dbReference type="Rhea" id="RHEA-COMP:9945"/>
        <dbReference type="ChEBI" id="CHEBI:15378"/>
        <dbReference type="ChEBI" id="CHEBI:64479"/>
        <dbReference type="ChEBI" id="CHEBI:78827"/>
        <dbReference type="ChEBI" id="CHEBI:137740"/>
        <dbReference type="ChEBI" id="CHEBI:137748"/>
        <dbReference type="EC" id="2.3.1.191"/>
    </reaction>
</comment>
<comment type="caution">
    <text evidence="10">The sequence shown here is derived from an EMBL/GenBank/DDBJ whole genome shotgun (WGS) entry which is preliminary data.</text>
</comment>
<dbReference type="RefSeq" id="WP_130434580.1">
    <property type="nucleotide sequence ID" value="NZ_SHKP01000009.1"/>
</dbReference>
<evidence type="ECO:0000256" key="5">
    <source>
        <dbReference type="ARBA" id="ARBA00023098"/>
    </source>
</evidence>
<dbReference type="SUPFAM" id="SSF51161">
    <property type="entry name" value="Trimeric LpxA-like enzymes"/>
    <property type="match status" value="1"/>
</dbReference>
<feature type="active site" description="Proton acceptor" evidence="7">
    <location>
        <position position="249"/>
    </location>
</feature>
<dbReference type="Gene3D" id="2.160.10.10">
    <property type="entry name" value="Hexapeptide repeat proteins"/>
    <property type="match status" value="1"/>
</dbReference>
<dbReference type="Gene3D" id="3.40.1390.10">
    <property type="entry name" value="MurE/MurF, N-terminal domain"/>
    <property type="match status" value="1"/>
</dbReference>
<organism evidence="10 11">
    <name type="scientific">Rivibacter subsaxonicus</name>
    <dbReference type="NCBI Taxonomy" id="457575"/>
    <lineage>
        <taxon>Bacteria</taxon>
        <taxon>Pseudomonadati</taxon>
        <taxon>Pseudomonadota</taxon>
        <taxon>Betaproteobacteria</taxon>
        <taxon>Burkholderiales</taxon>
        <taxon>Rivibacter</taxon>
    </lineage>
</organism>
<protein>
    <recommendedName>
        <fullName evidence="7">UDP-3-O-acylglucosamine N-acyltransferase</fullName>
        <ecNumber evidence="7">2.3.1.191</ecNumber>
    </recommendedName>
</protein>
<keyword evidence="1 7" id="KW-0444">Lipid biosynthesis</keyword>
<keyword evidence="5 7" id="KW-0443">Lipid metabolism</keyword>
<reference evidence="10 11" key="1">
    <citation type="submission" date="2019-02" db="EMBL/GenBank/DDBJ databases">
        <title>Genomic Encyclopedia of Type Strains, Phase IV (KMG-IV): sequencing the most valuable type-strain genomes for metagenomic binning, comparative biology and taxonomic classification.</title>
        <authorList>
            <person name="Goeker M."/>
        </authorList>
    </citation>
    <scope>NUCLEOTIDE SEQUENCE [LARGE SCALE GENOMIC DNA]</scope>
    <source>
        <strain evidence="10 11">DSM 19570</strain>
    </source>
</reference>
<keyword evidence="4 7" id="KW-0677">Repeat</keyword>
<proteinExistence type="inferred from homology"/>
<comment type="function">
    <text evidence="7">Catalyzes the N-acylation of UDP-3-O-acylglucosamine using 3-hydroxyacyl-ACP as the acyl donor. Is involved in the biosynthesis of lipid A, a phosphorylated glycolipid that anchors the lipopolysaccharide to the outer membrane of the cell.</text>
</comment>
<dbReference type="CDD" id="cd03352">
    <property type="entry name" value="LbH_LpxD"/>
    <property type="match status" value="1"/>
</dbReference>
<dbReference type="HAMAP" id="MF_00523">
    <property type="entry name" value="LpxD"/>
    <property type="match status" value="1"/>
</dbReference>
<evidence type="ECO:0000259" key="9">
    <source>
        <dbReference type="Pfam" id="PF04613"/>
    </source>
</evidence>
<evidence type="ECO:0000256" key="2">
    <source>
        <dbReference type="ARBA" id="ARBA00022556"/>
    </source>
</evidence>
<feature type="region of interest" description="Disordered" evidence="8">
    <location>
        <begin position="342"/>
        <end position="364"/>
    </location>
</feature>
<comment type="subunit">
    <text evidence="7">Homotrimer.</text>
</comment>
<dbReference type="GO" id="GO:0016020">
    <property type="term" value="C:membrane"/>
    <property type="evidence" value="ECO:0007669"/>
    <property type="project" value="GOC"/>
</dbReference>
<evidence type="ECO:0000256" key="6">
    <source>
        <dbReference type="ARBA" id="ARBA00023315"/>
    </source>
</evidence>
<dbReference type="UniPathway" id="UPA00973"/>
<name>A0A4Q7V7C2_9BURK</name>
<dbReference type="Proteomes" id="UP000293671">
    <property type="component" value="Unassembled WGS sequence"/>
</dbReference>
<evidence type="ECO:0000313" key="10">
    <source>
        <dbReference type="EMBL" id="RZT92541.1"/>
    </source>
</evidence>
<feature type="domain" description="UDP-3-O-[3-hydroxymyristoyl] glucosamine N-acyltransferase non-repeat region" evidence="9">
    <location>
        <begin position="25"/>
        <end position="97"/>
    </location>
</feature>
<accession>A0A4Q7V7C2</accession>
<dbReference type="InterPro" id="IPR011004">
    <property type="entry name" value="Trimer_LpxA-like_sf"/>
</dbReference>
<evidence type="ECO:0000313" key="11">
    <source>
        <dbReference type="Proteomes" id="UP000293671"/>
    </source>
</evidence>
<dbReference type="InterPro" id="IPR018357">
    <property type="entry name" value="Hexapep_transf_CS"/>
</dbReference>
<dbReference type="PROSITE" id="PS00101">
    <property type="entry name" value="HEXAPEP_TRANSFERASES"/>
    <property type="match status" value="2"/>
</dbReference>
<dbReference type="EC" id="2.3.1.191" evidence="7"/>
<evidence type="ECO:0000256" key="1">
    <source>
        <dbReference type="ARBA" id="ARBA00022516"/>
    </source>
</evidence>
<evidence type="ECO:0000256" key="8">
    <source>
        <dbReference type="SAM" id="MobiDB-lite"/>
    </source>
</evidence>
<dbReference type="InterPro" id="IPR001451">
    <property type="entry name" value="Hexapep"/>
</dbReference>